<dbReference type="InterPro" id="IPR028081">
    <property type="entry name" value="Leu-bd"/>
</dbReference>
<protein>
    <submittedName>
        <fullName evidence="5">ABC-type branched-chain amino acid transport system, periplasmic component</fullName>
    </submittedName>
</protein>
<dbReference type="Pfam" id="PF13458">
    <property type="entry name" value="Peripla_BP_6"/>
    <property type="match status" value="1"/>
</dbReference>
<dbReference type="PANTHER" id="PTHR47151">
    <property type="entry name" value="LEU/ILE/VAL-BINDING ABC TRANSPORTER SUBUNIT"/>
    <property type="match status" value="1"/>
</dbReference>
<dbReference type="PANTHER" id="PTHR47151:SF2">
    <property type="entry name" value="AMINO ACID BINDING PROTEIN"/>
    <property type="match status" value="1"/>
</dbReference>
<proteinExistence type="inferred from homology"/>
<organism evidence="5 6">
    <name type="scientific">Deinococcus peraridilitoris (strain DSM 19664 / LMG 22246 / CIP 109416 / KR-200)</name>
    <dbReference type="NCBI Taxonomy" id="937777"/>
    <lineage>
        <taxon>Bacteria</taxon>
        <taxon>Thermotogati</taxon>
        <taxon>Deinococcota</taxon>
        <taxon>Deinococci</taxon>
        <taxon>Deinococcales</taxon>
        <taxon>Deinococcaceae</taxon>
        <taxon>Deinococcus</taxon>
    </lineage>
</organism>
<dbReference type="CDD" id="cd06342">
    <property type="entry name" value="PBP1_ABC_LIVBP-like"/>
    <property type="match status" value="1"/>
</dbReference>
<gene>
    <name evidence="5" type="ordered locus">Deipe_2629</name>
</gene>
<feature type="chain" id="PRO_5003939105" evidence="3">
    <location>
        <begin position="20"/>
        <end position="382"/>
    </location>
</feature>
<dbReference type="InterPro" id="IPR028082">
    <property type="entry name" value="Peripla_BP_I"/>
</dbReference>
<comment type="similarity">
    <text evidence="1">Belongs to the leucine-binding protein family.</text>
</comment>
<reference evidence="6" key="1">
    <citation type="submission" date="2012-03" db="EMBL/GenBank/DDBJ databases">
        <title>Complete sequence of chromosome of Deinococcus peraridilitoris DSM 19664.</title>
        <authorList>
            <person name="Lucas S."/>
            <person name="Copeland A."/>
            <person name="Lapidus A."/>
            <person name="Glavina del Rio T."/>
            <person name="Dalin E."/>
            <person name="Tice H."/>
            <person name="Bruce D."/>
            <person name="Goodwin L."/>
            <person name="Pitluck S."/>
            <person name="Peters L."/>
            <person name="Mikhailova N."/>
            <person name="Lu M."/>
            <person name="Kyrpides N."/>
            <person name="Mavromatis K."/>
            <person name="Ivanova N."/>
            <person name="Brettin T."/>
            <person name="Detter J.C."/>
            <person name="Han C."/>
            <person name="Larimer F."/>
            <person name="Land M."/>
            <person name="Hauser L."/>
            <person name="Markowitz V."/>
            <person name="Cheng J.-F."/>
            <person name="Hugenholtz P."/>
            <person name="Woyke T."/>
            <person name="Wu D."/>
            <person name="Pukall R."/>
            <person name="Steenblock K."/>
            <person name="Brambilla E."/>
            <person name="Klenk H.-P."/>
            <person name="Eisen J.A."/>
        </authorList>
    </citation>
    <scope>NUCLEOTIDE SEQUENCE [LARGE SCALE GENOMIC DNA]</scope>
    <source>
        <strain evidence="6">DSM 19664 / LMG 22246 / CIP 109416 / KR-200</strain>
    </source>
</reference>
<dbReference type="Gene3D" id="3.40.50.2300">
    <property type="match status" value="2"/>
</dbReference>
<dbReference type="PATRIC" id="fig|937777.3.peg.2637"/>
<evidence type="ECO:0000256" key="3">
    <source>
        <dbReference type="SAM" id="SignalP"/>
    </source>
</evidence>
<sequence>MKARLGALSVLLLVSPALATKVKIALVAPLSGPLGPIGESARLASELALQTMRAQLTKAGLEVTLVPIDEGNPTIAAQSARALVSDPEVLGVLGPTFSGTAMLVSDVLRPANLVMLSGAATATEITDRNYPNVNRVVARSDAQAAAMAEYLSQKTPHRKLMVISDATTYGNSLADDVETAAAVYKLNVVGRFNTTARIAFEDIVTAAKKQNPDVIYFSGGQEAGLALLRELRSANITSVFAGGSTFEDPSFIRTGQGLVKGVLYTTTFGPLNKFAAASAFSQRFKSAFNQNATIFSVFNYDATRVMLQALLDAKAGAGDTLSRADVSAAVRKVNIPGGLTGALSFNAKGDRQRAPLFVMRFSETTTLPEYLQIHIARPKAVK</sequence>
<feature type="signal peptide" evidence="3">
    <location>
        <begin position="1"/>
        <end position="19"/>
    </location>
</feature>
<dbReference type="EMBL" id="CP003382">
    <property type="protein sequence ID" value="AFZ68094.1"/>
    <property type="molecule type" value="Genomic_DNA"/>
</dbReference>
<dbReference type="SUPFAM" id="SSF53822">
    <property type="entry name" value="Periplasmic binding protein-like I"/>
    <property type="match status" value="1"/>
</dbReference>
<accession>L0A3V7</accession>
<dbReference type="eggNOG" id="COG0683">
    <property type="taxonomic scope" value="Bacteria"/>
</dbReference>
<dbReference type="AlphaFoldDB" id="L0A3V7"/>
<dbReference type="Proteomes" id="UP000010467">
    <property type="component" value="Chromosome"/>
</dbReference>
<dbReference type="KEGG" id="dpd:Deipe_2629"/>
<evidence type="ECO:0000313" key="6">
    <source>
        <dbReference type="Proteomes" id="UP000010467"/>
    </source>
</evidence>
<feature type="domain" description="Leucine-binding protein" evidence="4">
    <location>
        <begin position="21"/>
        <end position="362"/>
    </location>
</feature>
<dbReference type="STRING" id="937777.Deipe_2629"/>
<evidence type="ECO:0000256" key="2">
    <source>
        <dbReference type="ARBA" id="ARBA00022729"/>
    </source>
</evidence>
<evidence type="ECO:0000313" key="5">
    <source>
        <dbReference type="EMBL" id="AFZ68094.1"/>
    </source>
</evidence>
<evidence type="ECO:0000256" key="1">
    <source>
        <dbReference type="ARBA" id="ARBA00010062"/>
    </source>
</evidence>
<keyword evidence="6" id="KW-1185">Reference proteome</keyword>
<evidence type="ECO:0000259" key="4">
    <source>
        <dbReference type="Pfam" id="PF13458"/>
    </source>
</evidence>
<dbReference type="HOGENOM" id="CLU_027128_6_0_0"/>
<keyword evidence="2 3" id="KW-0732">Signal</keyword>
<name>L0A3V7_DEIPD</name>